<sequence length="335" mass="37482">MSRHSKNNTARGHFTYAEMQMLDYGTKKQRLGRDSLRDYDACYLCLQTARDPVCCPEGHLSCKECIFENLLAQKAEIARQAKQLELYQAQEEKEQELKEAIAQQVILSEFERSQMGVLSKSRTVRGQTADSAKIADSPLVQTHSSASSTPSSVNSKKRPFELDEEELERMSKQERIEVAKVLEAEEKAKKPVLPSFWVPSLTPSNKKTEFKATKHHTMCTAGEEEHKLSLKNLITVQFETAVDDNDGSDPKLAKKSAICPICRKGFTNTTKMSILRNCGHVFCDNCCKQFVKKEGKCQTCGKKTKDKDIVSLTSEGSGFSSGGAKEAKKFDVAFQ</sequence>
<dbReference type="InterPro" id="IPR013083">
    <property type="entry name" value="Znf_RING/FYVE/PHD"/>
</dbReference>
<feature type="region of interest" description="Disordered" evidence="7">
    <location>
        <begin position="120"/>
        <end position="163"/>
    </location>
</feature>
<dbReference type="GO" id="GO:0005634">
    <property type="term" value="C:nucleus"/>
    <property type="evidence" value="ECO:0007669"/>
    <property type="project" value="UniProtKB-SubCell"/>
</dbReference>
<feature type="compositionally biased region" description="Low complexity" evidence="7">
    <location>
        <begin position="144"/>
        <end position="154"/>
    </location>
</feature>
<name>A0A9P3HEX1_9FUNG</name>
<reference evidence="9" key="1">
    <citation type="submission" date="2021-11" db="EMBL/GenBank/DDBJ databases">
        <authorList>
            <person name="Herlambang A."/>
            <person name="Guo Y."/>
            <person name="Takashima Y."/>
            <person name="Nishizawa T."/>
        </authorList>
    </citation>
    <scope>NUCLEOTIDE SEQUENCE</scope>
    <source>
        <strain evidence="9">E1425</strain>
    </source>
</reference>
<evidence type="ECO:0000256" key="2">
    <source>
        <dbReference type="ARBA" id="ARBA00008126"/>
    </source>
</evidence>
<proteinExistence type="inferred from homology"/>
<dbReference type="Gene3D" id="3.30.40.10">
    <property type="entry name" value="Zinc/RING finger domain, C3HC4 (zinc finger)"/>
    <property type="match status" value="2"/>
</dbReference>
<keyword evidence="5" id="KW-0862">Zinc</keyword>
<dbReference type="InterPro" id="IPR001841">
    <property type="entry name" value="Znf_RING"/>
</dbReference>
<dbReference type="PIRSF" id="PIRSF023577">
    <property type="entry name" value="ENOS_interacting"/>
    <property type="match status" value="1"/>
</dbReference>
<dbReference type="PANTHER" id="PTHR13063">
    <property type="entry name" value="ENOS INTERACTING PROTEIN"/>
    <property type="match status" value="1"/>
</dbReference>
<organism evidence="9 10">
    <name type="scientific">Entomortierella parvispora</name>
    <dbReference type="NCBI Taxonomy" id="205924"/>
    <lineage>
        <taxon>Eukaryota</taxon>
        <taxon>Fungi</taxon>
        <taxon>Fungi incertae sedis</taxon>
        <taxon>Mucoromycota</taxon>
        <taxon>Mortierellomycotina</taxon>
        <taxon>Mortierellomycetes</taxon>
        <taxon>Mortierellales</taxon>
        <taxon>Mortierellaceae</taxon>
        <taxon>Entomortierella</taxon>
    </lineage>
</organism>
<dbReference type="AlphaFoldDB" id="A0A9P3HEX1"/>
<keyword evidence="10" id="KW-1185">Reference proteome</keyword>
<comment type="similarity">
    <text evidence="2 4">Belongs to the NOSIP family.</text>
</comment>
<feature type="compositionally biased region" description="Polar residues" evidence="7">
    <location>
        <begin position="120"/>
        <end position="130"/>
    </location>
</feature>
<dbReference type="InterPro" id="IPR016818">
    <property type="entry name" value="NOSIP"/>
</dbReference>
<dbReference type="Pfam" id="PF04641">
    <property type="entry name" value="Rtf2"/>
    <property type="match status" value="1"/>
</dbReference>
<comment type="subcellular location">
    <subcellularLocation>
        <location evidence="1 4">Nucleus</location>
    </subcellularLocation>
</comment>
<dbReference type="PROSITE" id="PS50089">
    <property type="entry name" value="ZF_RING_2"/>
    <property type="match status" value="1"/>
</dbReference>
<evidence type="ECO:0000313" key="10">
    <source>
        <dbReference type="Proteomes" id="UP000827284"/>
    </source>
</evidence>
<comment type="caution">
    <text evidence="9">The sequence shown here is derived from an EMBL/GenBank/DDBJ whole genome shotgun (WGS) entry which is preliminary data.</text>
</comment>
<keyword evidence="3 4" id="KW-0539">Nucleus</keyword>
<dbReference type="InterPro" id="IPR031790">
    <property type="entry name" value="Znf-NOSIP"/>
</dbReference>
<dbReference type="GO" id="GO:0008270">
    <property type="term" value="F:zinc ion binding"/>
    <property type="evidence" value="ECO:0007669"/>
    <property type="project" value="UniProtKB-KW"/>
</dbReference>
<protein>
    <submittedName>
        <fullName evidence="9">Nitric oxide synthase-interacting protein</fullName>
    </submittedName>
</protein>
<dbReference type="Proteomes" id="UP000827284">
    <property type="component" value="Unassembled WGS sequence"/>
</dbReference>
<dbReference type="SUPFAM" id="SSF57850">
    <property type="entry name" value="RING/U-box"/>
    <property type="match status" value="2"/>
</dbReference>
<dbReference type="OrthoDB" id="116827at2759"/>
<evidence type="ECO:0000313" key="9">
    <source>
        <dbReference type="EMBL" id="GJJ75062.1"/>
    </source>
</evidence>
<feature type="coiled-coil region" evidence="6">
    <location>
        <begin position="70"/>
        <end position="104"/>
    </location>
</feature>
<evidence type="ECO:0000256" key="5">
    <source>
        <dbReference type="PROSITE-ProRule" id="PRU00175"/>
    </source>
</evidence>
<evidence type="ECO:0000256" key="4">
    <source>
        <dbReference type="PIRNR" id="PIRNR023577"/>
    </source>
</evidence>
<keyword evidence="5" id="KW-0479">Metal-binding</keyword>
<dbReference type="SMART" id="SM00184">
    <property type="entry name" value="RING"/>
    <property type="match status" value="2"/>
</dbReference>
<accession>A0A9P3HEX1</accession>
<gene>
    <name evidence="9" type="ORF">EMPS_07420</name>
</gene>
<evidence type="ECO:0000256" key="7">
    <source>
        <dbReference type="SAM" id="MobiDB-lite"/>
    </source>
</evidence>
<dbReference type="GO" id="GO:0061630">
    <property type="term" value="F:ubiquitin protein ligase activity"/>
    <property type="evidence" value="ECO:0007669"/>
    <property type="project" value="InterPro"/>
</dbReference>
<evidence type="ECO:0000259" key="8">
    <source>
        <dbReference type="PROSITE" id="PS50089"/>
    </source>
</evidence>
<dbReference type="Pfam" id="PF15906">
    <property type="entry name" value="zf-NOSIP"/>
    <property type="match status" value="1"/>
</dbReference>
<evidence type="ECO:0000256" key="6">
    <source>
        <dbReference type="SAM" id="Coils"/>
    </source>
</evidence>
<reference evidence="9" key="2">
    <citation type="journal article" date="2022" name="Microbiol. Resour. Announc.">
        <title>Whole-Genome Sequence of Entomortierella parvispora E1425, a Mucoromycotan Fungus Associated with Burkholderiaceae-Related Endosymbiotic Bacteria.</title>
        <authorList>
            <person name="Herlambang A."/>
            <person name="Guo Y."/>
            <person name="Takashima Y."/>
            <person name="Narisawa K."/>
            <person name="Ohta H."/>
            <person name="Nishizawa T."/>
        </authorList>
    </citation>
    <scope>NUCLEOTIDE SEQUENCE</scope>
    <source>
        <strain evidence="9">E1425</strain>
    </source>
</reference>
<feature type="domain" description="RING-type" evidence="8">
    <location>
        <begin position="259"/>
        <end position="300"/>
    </location>
</feature>
<evidence type="ECO:0000256" key="3">
    <source>
        <dbReference type="ARBA" id="ARBA00023242"/>
    </source>
</evidence>
<dbReference type="PANTHER" id="PTHR13063:SF10">
    <property type="entry name" value="NITRIC OXIDE SYNTHASE-INTERACTING PROTEIN"/>
    <property type="match status" value="1"/>
</dbReference>
<keyword evidence="6" id="KW-0175">Coiled coil</keyword>
<evidence type="ECO:0000256" key="1">
    <source>
        <dbReference type="ARBA" id="ARBA00004123"/>
    </source>
</evidence>
<keyword evidence="5" id="KW-0863">Zinc-finger</keyword>
<dbReference type="EMBL" id="BQFW01000010">
    <property type="protein sequence ID" value="GJJ75062.1"/>
    <property type="molecule type" value="Genomic_DNA"/>
</dbReference>